<organism evidence="5 6">
    <name type="scientific">Artemisia annua</name>
    <name type="common">Sweet wormwood</name>
    <dbReference type="NCBI Taxonomy" id="35608"/>
    <lineage>
        <taxon>Eukaryota</taxon>
        <taxon>Viridiplantae</taxon>
        <taxon>Streptophyta</taxon>
        <taxon>Embryophyta</taxon>
        <taxon>Tracheophyta</taxon>
        <taxon>Spermatophyta</taxon>
        <taxon>Magnoliopsida</taxon>
        <taxon>eudicotyledons</taxon>
        <taxon>Gunneridae</taxon>
        <taxon>Pentapetalae</taxon>
        <taxon>asterids</taxon>
        <taxon>campanulids</taxon>
        <taxon>Asterales</taxon>
        <taxon>Asteraceae</taxon>
        <taxon>Asteroideae</taxon>
        <taxon>Anthemideae</taxon>
        <taxon>Artemisiinae</taxon>
        <taxon>Artemisia</taxon>
    </lineage>
</organism>
<reference evidence="5 6" key="1">
    <citation type="journal article" date="2018" name="Mol. Plant">
        <title>The genome of Artemisia annua provides insight into the evolution of Asteraceae family and artemisinin biosynthesis.</title>
        <authorList>
            <person name="Shen Q."/>
            <person name="Zhang L."/>
            <person name="Liao Z."/>
            <person name="Wang S."/>
            <person name="Yan T."/>
            <person name="Shi P."/>
            <person name="Liu M."/>
            <person name="Fu X."/>
            <person name="Pan Q."/>
            <person name="Wang Y."/>
            <person name="Lv Z."/>
            <person name="Lu X."/>
            <person name="Zhang F."/>
            <person name="Jiang W."/>
            <person name="Ma Y."/>
            <person name="Chen M."/>
            <person name="Hao X."/>
            <person name="Li L."/>
            <person name="Tang Y."/>
            <person name="Lv G."/>
            <person name="Zhou Y."/>
            <person name="Sun X."/>
            <person name="Brodelius P.E."/>
            <person name="Rose J.K.C."/>
            <person name="Tang K."/>
        </authorList>
    </citation>
    <scope>NUCLEOTIDE SEQUENCE [LARGE SCALE GENOMIC DNA]</scope>
    <source>
        <strain evidence="6">cv. Huhao1</strain>
        <tissue evidence="5">Leaf</tissue>
    </source>
</reference>
<dbReference type="PROSITE" id="PS50927">
    <property type="entry name" value="BULB_LECTIN"/>
    <property type="match status" value="1"/>
</dbReference>
<dbReference type="EMBL" id="PKPP01004442">
    <property type="protein sequence ID" value="PWA64335.1"/>
    <property type="molecule type" value="Genomic_DNA"/>
</dbReference>
<proteinExistence type="predicted"/>
<evidence type="ECO:0000313" key="5">
    <source>
        <dbReference type="EMBL" id="PWA64335.1"/>
    </source>
</evidence>
<keyword evidence="2" id="KW-0325">Glycoprotein</keyword>
<dbReference type="InterPro" id="IPR051343">
    <property type="entry name" value="G-type_lectin_kinases/EP1-like"/>
</dbReference>
<dbReference type="Gene3D" id="2.90.10.30">
    <property type="match status" value="1"/>
</dbReference>
<dbReference type="InterPro" id="IPR036426">
    <property type="entry name" value="Bulb-type_lectin_dom_sf"/>
</dbReference>
<dbReference type="InterPro" id="IPR001480">
    <property type="entry name" value="Bulb-type_lectin_dom"/>
</dbReference>
<comment type="caution">
    <text evidence="5">The sequence shown here is derived from an EMBL/GenBank/DDBJ whole genome shotgun (WGS) entry which is preliminary data.</text>
</comment>
<feature type="signal peptide" evidence="3">
    <location>
        <begin position="1"/>
        <end position="24"/>
    </location>
</feature>
<feature type="domain" description="Bulb-type lectin" evidence="4">
    <location>
        <begin position="49"/>
        <end position="172"/>
    </location>
</feature>
<dbReference type="Proteomes" id="UP000245207">
    <property type="component" value="Unassembled WGS sequence"/>
</dbReference>
<evidence type="ECO:0000256" key="2">
    <source>
        <dbReference type="ARBA" id="ARBA00023180"/>
    </source>
</evidence>
<evidence type="ECO:0000256" key="3">
    <source>
        <dbReference type="SAM" id="SignalP"/>
    </source>
</evidence>
<dbReference type="STRING" id="35608.A0A2U1MST8"/>
<accession>A0A2U1MST8</accession>
<feature type="chain" id="PRO_5015743391" evidence="3">
    <location>
        <begin position="25"/>
        <end position="421"/>
    </location>
</feature>
<dbReference type="OrthoDB" id="4062651at2759"/>
<evidence type="ECO:0000259" key="4">
    <source>
        <dbReference type="PROSITE" id="PS50927"/>
    </source>
</evidence>
<name>A0A2U1MST8_ARTAN</name>
<dbReference type="SUPFAM" id="SSF51110">
    <property type="entry name" value="alpha-D-mannose-specific plant lectins"/>
    <property type="match status" value="1"/>
</dbReference>
<keyword evidence="1 3" id="KW-0732">Signal</keyword>
<evidence type="ECO:0000313" key="6">
    <source>
        <dbReference type="Proteomes" id="UP000245207"/>
    </source>
</evidence>
<dbReference type="PANTHER" id="PTHR47976">
    <property type="entry name" value="G-TYPE LECTIN S-RECEPTOR-LIKE SERINE/THREONINE-PROTEIN KINASE SD2-5"/>
    <property type="match status" value="1"/>
</dbReference>
<keyword evidence="6" id="KW-1185">Reference proteome</keyword>
<dbReference type="AlphaFoldDB" id="A0A2U1MST8"/>
<protein>
    <submittedName>
        <fullName evidence="5">Apple-like protein</fullName>
    </submittedName>
</protein>
<dbReference type="Pfam" id="PF01453">
    <property type="entry name" value="B_lectin"/>
    <property type="match status" value="1"/>
</dbReference>
<evidence type="ECO:0000256" key="1">
    <source>
        <dbReference type="ARBA" id="ARBA00022729"/>
    </source>
</evidence>
<dbReference type="FunFam" id="2.90.10.30:FF:000003">
    <property type="entry name" value="Os04g0303100 protein"/>
    <property type="match status" value="1"/>
</dbReference>
<gene>
    <name evidence="5" type="ORF">CTI12_AA345340</name>
</gene>
<dbReference type="PANTHER" id="PTHR47976:SF30">
    <property type="entry name" value="RECEPTOR-LIKE SERINE_THREONINE-PROTEIN KINASE"/>
    <property type="match status" value="1"/>
</dbReference>
<dbReference type="CDD" id="cd00028">
    <property type="entry name" value="B_lectin"/>
    <property type="match status" value="1"/>
</dbReference>
<sequence>MKVPLISFCFFAFFLILTCYSASAELYGGYANLSTTWTNNDSLTVNIFSQDNIIVRPILYGRKFGEQGFACGFLYNGTNMLSYQFAIFVAQIFSDFVYPQVVIWSANRDHEVGNGAILNFTATGDLVLQDVDGSIVWTTNTRGKSVAGMNLTDTGNLVLFDVSGSVVWQSFDYPTDCLVLGQRLYQGQQLVPSVSSTNSTAQKGLFNLQVTDDSLVAYVGSRPAQAYHSYPFIRNDTYKGRRYIRFLNGSLSFYIFSAEPDDSEFVIPIPQASPFQFIKLMPNGHLKLFDWQSDEFRVMHDFFSDNNGLGECGYPLACGRNCICSINQQCSCPVSTSHRENYYFRPVDNYNPDLGCSEITPVTCDSKQDQDFVTIENLMCFTYFTSYPDMDMVNMETCKEACLNNCSCASPTSPLILTWIW</sequence>
<dbReference type="SMART" id="SM00108">
    <property type="entry name" value="B_lectin"/>
    <property type="match status" value="1"/>
</dbReference>